<accession>A0A7J7MM29</accession>
<dbReference type="OrthoDB" id="1921961at2759"/>
<dbReference type="EMBL" id="JACGCM010001398">
    <property type="protein sequence ID" value="KAF6155921.1"/>
    <property type="molecule type" value="Genomic_DNA"/>
</dbReference>
<keyword evidence="9" id="KW-1185">Reference proteome</keyword>
<keyword evidence="3" id="KW-0238">DNA-binding</keyword>
<dbReference type="Gene3D" id="2.170.150.80">
    <property type="entry name" value="NAC domain"/>
    <property type="match status" value="1"/>
</dbReference>
<dbReference type="Proteomes" id="UP000541444">
    <property type="component" value="Unassembled WGS sequence"/>
</dbReference>
<evidence type="ECO:0000256" key="5">
    <source>
        <dbReference type="ARBA" id="ARBA00023242"/>
    </source>
</evidence>
<organism evidence="8 9">
    <name type="scientific">Kingdonia uniflora</name>
    <dbReference type="NCBI Taxonomy" id="39325"/>
    <lineage>
        <taxon>Eukaryota</taxon>
        <taxon>Viridiplantae</taxon>
        <taxon>Streptophyta</taxon>
        <taxon>Embryophyta</taxon>
        <taxon>Tracheophyta</taxon>
        <taxon>Spermatophyta</taxon>
        <taxon>Magnoliopsida</taxon>
        <taxon>Ranunculales</taxon>
        <taxon>Circaeasteraceae</taxon>
        <taxon>Kingdonia</taxon>
    </lineage>
</organism>
<keyword evidence="5" id="KW-0539">Nucleus</keyword>
<evidence type="ECO:0000313" key="8">
    <source>
        <dbReference type="EMBL" id="KAF6155921.1"/>
    </source>
</evidence>
<evidence type="ECO:0000256" key="6">
    <source>
        <dbReference type="SAM" id="SignalP"/>
    </source>
</evidence>
<keyword evidence="6" id="KW-0732">Signal</keyword>
<dbReference type="SUPFAM" id="SSF101941">
    <property type="entry name" value="NAC domain"/>
    <property type="match status" value="1"/>
</dbReference>
<name>A0A7J7MM29_9MAGN</name>
<dbReference type="AlphaFoldDB" id="A0A7J7MM29"/>
<feature type="domain" description="NAC" evidence="7">
    <location>
        <begin position="1"/>
        <end position="156"/>
    </location>
</feature>
<evidence type="ECO:0000313" key="9">
    <source>
        <dbReference type="Proteomes" id="UP000541444"/>
    </source>
</evidence>
<dbReference type="PANTHER" id="PTHR31744">
    <property type="entry name" value="PROTEIN CUP-SHAPED COTYLEDON 2-RELATED"/>
    <property type="match status" value="1"/>
</dbReference>
<sequence length="225" mass="25386">MNMKSLLTATLLPLFWTAADMDIFNLPPGFRFYPTDQELIVHYLKQKTWLSLEKKSGFSSVLENRKYPNGDRPNRAAASGYWKATGTDKPILTSSGSQCLGVKKALVFYKGRPPKGIKTNWVMHEYRLVDDSSRSPRPKGPMMRLDDWVLCRVRQKSIISSPLSPGKLYSSFDHQCSTSNLAFQSSPDAQVSSSFDFQHMLESIKRTLSIGADLEECISMPPPTR</sequence>
<gene>
    <name evidence="8" type="ORF">GIB67_039252</name>
</gene>
<evidence type="ECO:0000259" key="7">
    <source>
        <dbReference type="PROSITE" id="PS51005"/>
    </source>
</evidence>
<feature type="chain" id="PRO_5029915912" description="NAC domain-containing protein" evidence="6">
    <location>
        <begin position="22"/>
        <end position="225"/>
    </location>
</feature>
<feature type="signal peptide" evidence="6">
    <location>
        <begin position="1"/>
        <end position="21"/>
    </location>
</feature>
<dbReference type="InterPro" id="IPR036093">
    <property type="entry name" value="NAC_dom_sf"/>
</dbReference>
<evidence type="ECO:0000256" key="4">
    <source>
        <dbReference type="ARBA" id="ARBA00023163"/>
    </source>
</evidence>
<comment type="subcellular location">
    <subcellularLocation>
        <location evidence="1">Nucleus</location>
    </subcellularLocation>
</comment>
<proteinExistence type="predicted"/>
<comment type="caution">
    <text evidence="8">The sequence shown here is derived from an EMBL/GenBank/DDBJ whole genome shotgun (WGS) entry which is preliminary data.</text>
</comment>
<dbReference type="Pfam" id="PF02365">
    <property type="entry name" value="NAM"/>
    <property type="match status" value="1"/>
</dbReference>
<dbReference type="PROSITE" id="PS51005">
    <property type="entry name" value="NAC"/>
    <property type="match status" value="1"/>
</dbReference>
<evidence type="ECO:0000256" key="2">
    <source>
        <dbReference type="ARBA" id="ARBA00023015"/>
    </source>
</evidence>
<dbReference type="PANTHER" id="PTHR31744:SF233">
    <property type="entry name" value="NAC DOMAIN-CONTAINING PROTEIN 72-LIKE"/>
    <property type="match status" value="1"/>
</dbReference>
<dbReference type="InterPro" id="IPR003441">
    <property type="entry name" value="NAC-dom"/>
</dbReference>
<dbReference type="GO" id="GO:0003677">
    <property type="term" value="F:DNA binding"/>
    <property type="evidence" value="ECO:0007669"/>
    <property type="project" value="UniProtKB-KW"/>
</dbReference>
<evidence type="ECO:0000256" key="1">
    <source>
        <dbReference type="ARBA" id="ARBA00004123"/>
    </source>
</evidence>
<dbReference type="GO" id="GO:0006355">
    <property type="term" value="P:regulation of DNA-templated transcription"/>
    <property type="evidence" value="ECO:0007669"/>
    <property type="project" value="InterPro"/>
</dbReference>
<keyword evidence="4" id="KW-0804">Transcription</keyword>
<keyword evidence="2" id="KW-0805">Transcription regulation</keyword>
<evidence type="ECO:0000256" key="3">
    <source>
        <dbReference type="ARBA" id="ARBA00023125"/>
    </source>
</evidence>
<reference evidence="8 9" key="1">
    <citation type="journal article" date="2020" name="IScience">
        <title>Genome Sequencing of the Endangered Kingdonia uniflora (Circaeasteraceae, Ranunculales) Reveals Potential Mechanisms of Evolutionary Specialization.</title>
        <authorList>
            <person name="Sun Y."/>
            <person name="Deng T."/>
            <person name="Zhang A."/>
            <person name="Moore M.J."/>
            <person name="Landis J.B."/>
            <person name="Lin N."/>
            <person name="Zhang H."/>
            <person name="Zhang X."/>
            <person name="Huang J."/>
            <person name="Zhang X."/>
            <person name="Sun H."/>
            <person name="Wang H."/>
        </authorList>
    </citation>
    <scope>NUCLEOTIDE SEQUENCE [LARGE SCALE GENOMIC DNA]</scope>
    <source>
        <strain evidence="8">TB1705</strain>
        <tissue evidence="8">Leaf</tissue>
    </source>
</reference>
<protein>
    <recommendedName>
        <fullName evidence="7">NAC domain-containing protein</fullName>
    </recommendedName>
</protein>